<keyword evidence="1" id="KW-0949">S-adenosyl-L-methionine</keyword>
<evidence type="ECO:0000259" key="6">
    <source>
        <dbReference type="Pfam" id="PF12345"/>
    </source>
</evidence>
<dbReference type="InterPro" id="IPR024521">
    <property type="entry name" value="ArsS-like_C"/>
</dbReference>
<dbReference type="SUPFAM" id="SSF102114">
    <property type="entry name" value="Radical SAM enzymes"/>
    <property type="match status" value="1"/>
</dbReference>
<evidence type="ECO:0000256" key="2">
    <source>
        <dbReference type="ARBA" id="ARBA00022723"/>
    </source>
</evidence>
<dbReference type="GO" id="GO:0046872">
    <property type="term" value="F:metal ion binding"/>
    <property type="evidence" value="ECO:0007669"/>
    <property type="project" value="UniProtKB-KW"/>
</dbReference>
<reference evidence="7" key="1">
    <citation type="submission" date="2023-07" db="EMBL/GenBank/DDBJ databases">
        <title>Between Cages and Wild: Unraveling the Impact of Captivity on Animal Microbiomes and Antimicrobial Resistance.</title>
        <authorList>
            <person name="Schmartz G.P."/>
            <person name="Rehner J."/>
            <person name="Schuff M.J."/>
            <person name="Becker S.L."/>
            <person name="Kravczyk M."/>
            <person name="Gurevich A."/>
            <person name="Francke R."/>
            <person name="Mueller R."/>
            <person name="Keller V."/>
            <person name="Keller A."/>
        </authorList>
    </citation>
    <scope>NUCLEOTIDE SEQUENCE</scope>
    <source>
        <strain evidence="7">S12M_St_49</strain>
    </source>
</reference>
<dbReference type="InterPro" id="IPR007197">
    <property type="entry name" value="rSAM"/>
</dbReference>
<dbReference type="Gene3D" id="3.20.20.70">
    <property type="entry name" value="Aldolase class I"/>
    <property type="match status" value="1"/>
</dbReference>
<evidence type="ECO:0000256" key="3">
    <source>
        <dbReference type="ARBA" id="ARBA00023004"/>
    </source>
</evidence>
<evidence type="ECO:0000256" key="4">
    <source>
        <dbReference type="ARBA" id="ARBA00023014"/>
    </source>
</evidence>
<accession>A0AA43RK99</accession>
<name>A0AA43RK99_9ACTN</name>
<dbReference type="GO" id="GO:0003824">
    <property type="term" value="F:catalytic activity"/>
    <property type="evidence" value="ECO:0007669"/>
    <property type="project" value="InterPro"/>
</dbReference>
<evidence type="ECO:0000313" key="8">
    <source>
        <dbReference type="Proteomes" id="UP001168575"/>
    </source>
</evidence>
<keyword evidence="8" id="KW-1185">Reference proteome</keyword>
<gene>
    <name evidence="7" type="primary">arsS</name>
    <name evidence="7" type="ORF">Q3982_05455</name>
</gene>
<dbReference type="InterPro" id="IPR013785">
    <property type="entry name" value="Aldolase_TIM"/>
</dbReference>
<keyword evidence="4" id="KW-0411">Iron-sulfur</keyword>
<comment type="caution">
    <text evidence="7">The sequence shown here is derived from an EMBL/GenBank/DDBJ whole genome shotgun (WGS) entry which is preliminary data.</text>
</comment>
<dbReference type="Pfam" id="PF04055">
    <property type="entry name" value="Radical_SAM"/>
    <property type="match status" value="1"/>
</dbReference>
<sequence length="289" mass="32750">MQVNIGLKCNFACKHCHLMCSPKSIEEMSRETLEACLEAFHKHNFKTLDITGGAPELNENFEWFITEARKTIDRVMVRSNLGILEDDGFGHLYQKYADLGIVIIASLPHYRKKNSEKQRGLNTFDPTIAALQKLCALGYGQEGSGLELNLVFNPQGAVMSPSQSQIEREYRGRLESDFGIVFNNLFTINNCPIGRFGDRLVETGNFEFYMNRLIDTFNPDTLPGMMCRSQISVGWDGKLYDCDFNYAIDLPIKDKTTIFDLAKNDEQDMTRDIVFWNHCYVCTAGAGSS</sequence>
<evidence type="ECO:0000259" key="5">
    <source>
        <dbReference type="Pfam" id="PF04055"/>
    </source>
</evidence>
<evidence type="ECO:0000256" key="1">
    <source>
        <dbReference type="ARBA" id="ARBA00022691"/>
    </source>
</evidence>
<dbReference type="EMBL" id="JAUMVS010000093">
    <property type="protein sequence ID" value="MDO4842105.1"/>
    <property type="molecule type" value="Genomic_DNA"/>
</dbReference>
<evidence type="ECO:0000313" key="7">
    <source>
        <dbReference type="EMBL" id="MDO4842105.1"/>
    </source>
</evidence>
<organism evidence="7 8">
    <name type="scientific">Phoenicibacter congonensis</name>
    <dbReference type="NCBI Taxonomy" id="1944646"/>
    <lineage>
        <taxon>Bacteria</taxon>
        <taxon>Bacillati</taxon>
        <taxon>Actinomycetota</taxon>
        <taxon>Coriobacteriia</taxon>
        <taxon>Eggerthellales</taxon>
        <taxon>Eggerthellaceae</taxon>
        <taxon>Phoenicibacter</taxon>
    </lineage>
</organism>
<dbReference type="CDD" id="cd01335">
    <property type="entry name" value="Radical_SAM"/>
    <property type="match status" value="1"/>
</dbReference>
<feature type="domain" description="Radical SAM core" evidence="5">
    <location>
        <begin position="3"/>
        <end position="139"/>
    </location>
</feature>
<dbReference type="GO" id="GO:0051536">
    <property type="term" value="F:iron-sulfur cluster binding"/>
    <property type="evidence" value="ECO:0007669"/>
    <property type="project" value="UniProtKB-KW"/>
</dbReference>
<dbReference type="PANTHER" id="PTHR43728">
    <property type="entry name" value="SLR0304 PROTEIN"/>
    <property type="match status" value="1"/>
</dbReference>
<dbReference type="PANTHER" id="PTHR43728:SF1">
    <property type="entry name" value="FE-S OXIDOREDUCTASE"/>
    <property type="match status" value="1"/>
</dbReference>
<dbReference type="Pfam" id="PF12345">
    <property type="entry name" value="DUF3641"/>
    <property type="match status" value="1"/>
</dbReference>
<dbReference type="InterPro" id="IPR058240">
    <property type="entry name" value="rSAM_sf"/>
</dbReference>
<proteinExistence type="predicted"/>
<protein>
    <submittedName>
        <fullName evidence="7">Arsenosugar biosynthesis radical SAM protein ArsS</fullName>
    </submittedName>
</protein>
<keyword evidence="2" id="KW-0479">Metal-binding</keyword>
<feature type="domain" description="Arsenosugar biosynthesis radical SAM protein ArsS-like C-terminal" evidence="6">
    <location>
        <begin position="159"/>
        <end position="289"/>
    </location>
</feature>
<dbReference type="NCBIfam" id="TIGR04167">
    <property type="entry name" value="rSAM_SeCys"/>
    <property type="match status" value="1"/>
</dbReference>
<keyword evidence="3" id="KW-0408">Iron</keyword>
<dbReference type="Proteomes" id="UP001168575">
    <property type="component" value="Unassembled WGS sequence"/>
</dbReference>
<dbReference type="InterPro" id="IPR026351">
    <property type="entry name" value="rSAM_ArsS-like"/>
</dbReference>
<dbReference type="AlphaFoldDB" id="A0AA43RK99"/>
<dbReference type="SFLD" id="SFLDS00029">
    <property type="entry name" value="Radical_SAM"/>
    <property type="match status" value="1"/>
</dbReference>